<comment type="caution">
    <text evidence="5">The sequence shown here is derived from an EMBL/GenBank/DDBJ whole genome shotgun (WGS) entry which is preliminary data.</text>
</comment>
<dbReference type="AlphaFoldDB" id="A0A8T3DVA0"/>
<dbReference type="InterPro" id="IPR015134">
    <property type="entry name" value="MEF2-bd"/>
</dbReference>
<accession>A0A8T3DVA0</accession>
<dbReference type="OrthoDB" id="77564at2759"/>
<dbReference type="PANTHER" id="PTHR15502">
    <property type="entry name" value="CALCINEURIN-BINDING PROTEIN CABIN 1-RELATED"/>
    <property type="match status" value="1"/>
</dbReference>
<keyword evidence="2" id="KW-0539">Nucleus</keyword>
<evidence type="ECO:0000256" key="3">
    <source>
        <dbReference type="SAM" id="MobiDB-lite"/>
    </source>
</evidence>
<dbReference type="Proteomes" id="UP000829720">
    <property type="component" value="Unassembled WGS sequence"/>
</dbReference>
<comment type="subcellular location">
    <subcellularLocation>
        <location evidence="1">Nucleus</location>
    </subcellularLocation>
</comment>
<gene>
    <name evidence="5" type="ORF">AGOR_G00054310</name>
</gene>
<proteinExistence type="predicted"/>
<dbReference type="GO" id="GO:0005634">
    <property type="term" value="C:nucleus"/>
    <property type="evidence" value="ECO:0007669"/>
    <property type="project" value="UniProtKB-SubCell"/>
</dbReference>
<dbReference type="EMBL" id="JAERUA010000004">
    <property type="protein sequence ID" value="KAI1900871.1"/>
    <property type="molecule type" value="Genomic_DNA"/>
</dbReference>
<dbReference type="PANTHER" id="PTHR15502:SF7">
    <property type="entry name" value="CALCINEURIN-BINDING PROTEIN CABIN-1"/>
    <property type="match status" value="1"/>
</dbReference>
<protein>
    <recommendedName>
        <fullName evidence="4">Calcineurin-binding protein cabin-1 MEF2-binding domain-containing protein</fullName>
    </recommendedName>
</protein>
<feature type="region of interest" description="Disordered" evidence="3">
    <location>
        <begin position="97"/>
        <end position="188"/>
    </location>
</feature>
<feature type="region of interest" description="Disordered" evidence="3">
    <location>
        <begin position="341"/>
        <end position="416"/>
    </location>
</feature>
<feature type="compositionally biased region" description="Acidic residues" evidence="3">
    <location>
        <begin position="602"/>
        <end position="615"/>
    </location>
</feature>
<feature type="compositionally biased region" description="Low complexity" evidence="3">
    <location>
        <begin position="160"/>
        <end position="169"/>
    </location>
</feature>
<dbReference type="InterPro" id="IPR033053">
    <property type="entry name" value="Hir3/CABIN1"/>
</dbReference>
<evidence type="ECO:0000313" key="5">
    <source>
        <dbReference type="EMBL" id="KAI1900871.1"/>
    </source>
</evidence>
<organism evidence="5 6">
    <name type="scientific">Albula goreensis</name>
    <dbReference type="NCBI Taxonomy" id="1534307"/>
    <lineage>
        <taxon>Eukaryota</taxon>
        <taxon>Metazoa</taxon>
        <taxon>Chordata</taxon>
        <taxon>Craniata</taxon>
        <taxon>Vertebrata</taxon>
        <taxon>Euteleostomi</taxon>
        <taxon>Actinopterygii</taxon>
        <taxon>Neopterygii</taxon>
        <taxon>Teleostei</taxon>
        <taxon>Albuliformes</taxon>
        <taxon>Albulidae</taxon>
        <taxon>Albula</taxon>
    </lineage>
</organism>
<keyword evidence="6" id="KW-1185">Reference proteome</keyword>
<feature type="region of interest" description="Disordered" evidence="3">
    <location>
        <begin position="590"/>
        <end position="615"/>
    </location>
</feature>
<feature type="compositionally biased region" description="Polar residues" evidence="3">
    <location>
        <begin position="341"/>
        <end position="356"/>
    </location>
</feature>
<feature type="compositionally biased region" description="Polar residues" evidence="3">
    <location>
        <begin position="145"/>
        <end position="154"/>
    </location>
</feature>
<dbReference type="GO" id="GO:0006325">
    <property type="term" value="P:chromatin organization"/>
    <property type="evidence" value="ECO:0007669"/>
    <property type="project" value="InterPro"/>
</dbReference>
<evidence type="ECO:0000256" key="1">
    <source>
        <dbReference type="ARBA" id="ARBA00004123"/>
    </source>
</evidence>
<feature type="region of interest" description="Disordered" evidence="3">
    <location>
        <begin position="464"/>
        <end position="533"/>
    </location>
</feature>
<name>A0A8T3DVA0_9TELE</name>
<evidence type="ECO:0000313" key="6">
    <source>
        <dbReference type="Proteomes" id="UP000829720"/>
    </source>
</evidence>
<feature type="domain" description="Calcineurin-binding protein cabin-1 MEF2-binding" evidence="4">
    <location>
        <begin position="551"/>
        <end position="585"/>
    </location>
</feature>
<dbReference type="GO" id="GO:0031491">
    <property type="term" value="F:nucleosome binding"/>
    <property type="evidence" value="ECO:0007669"/>
    <property type="project" value="TreeGrafter"/>
</dbReference>
<dbReference type="Pfam" id="PF09047">
    <property type="entry name" value="MEF2_binding"/>
    <property type="match status" value="1"/>
</dbReference>
<evidence type="ECO:0000259" key="4">
    <source>
        <dbReference type="Pfam" id="PF09047"/>
    </source>
</evidence>
<sequence length="615" mass="67083">MGIWRIPVDEIDRPGSFASHMNRSIVLLLEVLSQLKDHDTLLKVSFMLQRTPDQGKKYLRDVDRQVLAKRAFFLTVKVLEDNLNKLTGVSEQLSKVHLPPMGEMTTTDVSNRAGAEDARHAPPKKPPGLTEGACPAGPEAGPREASQSQNSLQAMDTVEQEQQQQQGVEQAEKGEGGARPGSEEPMELDAGLWGGAARTAEPFPNPPVTAEVPRATAITADPGEKGPECSRAHELSLEELSISSKQQQLQASLAKGQLPTVGAEPAVARRPSRKRKLLEDVESGKTLLLDAYRVWQQGQKVMTYDLGRIEKIMSETFMLIKQVDEDAALDQAVKFCQIQMATSAQRQSSSDTPTTPKHTKEHRDIFFPVVPPTATPLGSPPGHHPPHPQDSEAKTSSEPASKAQRPPPTTSYCPPIITQDQSQLRRQQSHPAAMAFLSQTDEHEEPLEGLGYRQQESRLCQQMKMASVSPGQDAPGWLSEEPATCSAPQPTCPASSLSSSPDQTFPGGEQSKQADPSRIRSRIPPNMPKLLIPSTVTKFPPEITVTPPTPTLLSPKGSISEETKQKLKNVILSSQSAANVKKETLCQPALEVQETSSQESSLESDTDEEDDYMDI</sequence>
<feature type="compositionally biased region" description="Low complexity" evidence="3">
    <location>
        <begin position="590"/>
        <end position="601"/>
    </location>
</feature>
<evidence type="ECO:0000256" key="2">
    <source>
        <dbReference type="ARBA" id="ARBA00023242"/>
    </source>
</evidence>
<reference evidence="5" key="1">
    <citation type="submission" date="2021-01" db="EMBL/GenBank/DDBJ databases">
        <authorList>
            <person name="Zahm M."/>
            <person name="Roques C."/>
            <person name="Cabau C."/>
            <person name="Klopp C."/>
            <person name="Donnadieu C."/>
            <person name="Jouanno E."/>
            <person name="Lampietro C."/>
            <person name="Louis A."/>
            <person name="Herpin A."/>
            <person name="Echchiki A."/>
            <person name="Berthelot C."/>
            <person name="Parey E."/>
            <person name="Roest-Crollius H."/>
            <person name="Braasch I."/>
            <person name="Postlethwait J."/>
            <person name="Bobe J."/>
            <person name="Montfort J."/>
            <person name="Bouchez O."/>
            <person name="Begum T."/>
            <person name="Mejri S."/>
            <person name="Adams A."/>
            <person name="Chen W.-J."/>
            <person name="Guiguen Y."/>
        </authorList>
    </citation>
    <scope>NUCLEOTIDE SEQUENCE</scope>
    <source>
        <tissue evidence="5">Blood</tissue>
    </source>
</reference>
<feature type="compositionally biased region" description="Polar residues" evidence="3">
    <location>
        <begin position="486"/>
        <end position="503"/>
    </location>
</feature>
<dbReference type="CDD" id="cd13839">
    <property type="entry name" value="MEF2_binding"/>
    <property type="match status" value="1"/>
</dbReference>
<feature type="compositionally biased region" description="Pro residues" evidence="3">
    <location>
        <begin position="369"/>
        <end position="383"/>
    </location>
</feature>